<proteinExistence type="predicted"/>
<comment type="caution">
    <text evidence="2">The sequence shown here is derived from an EMBL/GenBank/DDBJ whole genome shotgun (WGS) entry which is preliminary data.</text>
</comment>
<dbReference type="AlphaFoldDB" id="A0A448XPJ3"/>
<evidence type="ECO:0000256" key="1">
    <source>
        <dbReference type="SAM" id="MobiDB-lite"/>
    </source>
</evidence>
<sequence length="80" mass="9157">MFDKNPSSPPQMRANYDKPQRLDEVRVKLGRLSAWLSGHPRRAGIAPSLNAKHRPITEKWGRLTPRAPSHQKRVYLLSTS</sequence>
<name>A0A448XPJ3_9PLAT</name>
<feature type="region of interest" description="Disordered" evidence="1">
    <location>
        <begin position="1"/>
        <end position="20"/>
    </location>
</feature>
<gene>
    <name evidence="2" type="ORF">PXEA_LOCUS35142</name>
</gene>
<reference evidence="2" key="1">
    <citation type="submission" date="2018-11" db="EMBL/GenBank/DDBJ databases">
        <authorList>
            <consortium name="Pathogen Informatics"/>
        </authorList>
    </citation>
    <scope>NUCLEOTIDE SEQUENCE</scope>
</reference>
<organism evidence="2 3">
    <name type="scientific">Protopolystoma xenopodis</name>
    <dbReference type="NCBI Taxonomy" id="117903"/>
    <lineage>
        <taxon>Eukaryota</taxon>
        <taxon>Metazoa</taxon>
        <taxon>Spiralia</taxon>
        <taxon>Lophotrochozoa</taxon>
        <taxon>Platyhelminthes</taxon>
        <taxon>Monogenea</taxon>
        <taxon>Polyopisthocotylea</taxon>
        <taxon>Polystomatidea</taxon>
        <taxon>Polystomatidae</taxon>
        <taxon>Protopolystoma</taxon>
    </lineage>
</organism>
<accession>A0A448XPJ3</accession>
<dbReference type="Proteomes" id="UP000784294">
    <property type="component" value="Unassembled WGS sequence"/>
</dbReference>
<dbReference type="EMBL" id="CAAALY010270620">
    <property type="protein sequence ID" value="VEL41702.1"/>
    <property type="molecule type" value="Genomic_DNA"/>
</dbReference>
<evidence type="ECO:0000313" key="2">
    <source>
        <dbReference type="EMBL" id="VEL41702.1"/>
    </source>
</evidence>
<evidence type="ECO:0000313" key="3">
    <source>
        <dbReference type="Proteomes" id="UP000784294"/>
    </source>
</evidence>
<keyword evidence="3" id="KW-1185">Reference proteome</keyword>
<protein>
    <submittedName>
        <fullName evidence="2">Uncharacterized protein</fullName>
    </submittedName>
</protein>